<organism evidence="2 3">
    <name type="scientific">Algibacter miyuki</name>
    <dbReference type="NCBI Taxonomy" id="1306933"/>
    <lineage>
        <taxon>Bacteria</taxon>
        <taxon>Pseudomonadati</taxon>
        <taxon>Bacteroidota</taxon>
        <taxon>Flavobacteriia</taxon>
        <taxon>Flavobacteriales</taxon>
        <taxon>Flavobacteriaceae</taxon>
        <taxon>Algibacter</taxon>
    </lineage>
</organism>
<keyword evidence="3" id="KW-1185">Reference proteome</keyword>
<sequence length="258" mass="28725">MKTNFKFLAFITFLGLFLNSCSSDDDNVAFNAPIISNFEYGEGSEHSTEQVAYKGSDIHLEAEINAEAKVSSITLSIHAHDLTVGDDEVDWDFEQVFTDSNYLVINPTFHEHIDVPANIPAGEYHIELIVTDELGNSTEIEGHIDVLDPITLSDFSIDTSVVRGSDFHAEFMVNAVNGIHNITVDIHADGITPGEGEVEWDFEQAYEEGYHEQTEVEFHKHIDVPVTAPAGEYHMLFTVEDENGNTKTYETHIDVTAS</sequence>
<gene>
    <name evidence="2" type="ORF">ACFFU1_05660</name>
</gene>
<keyword evidence="1" id="KW-0732">Signal</keyword>
<dbReference type="EMBL" id="JBHMFA010000004">
    <property type="protein sequence ID" value="MFB9104372.1"/>
    <property type="molecule type" value="Genomic_DNA"/>
</dbReference>
<evidence type="ECO:0000313" key="3">
    <source>
        <dbReference type="Proteomes" id="UP001589590"/>
    </source>
</evidence>
<dbReference type="Pfam" id="PF15418">
    <property type="entry name" value="DUF4625"/>
    <property type="match status" value="2"/>
</dbReference>
<dbReference type="InterPro" id="IPR027829">
    <property type="entry name" value="DUF4625"/>
</dbReference>
<name>A0ABV5GXL9_9FLAO</name>
<feature type="signal peptide" evidence="1">
    <location>
        <begin position="1"/>
        <end position="22"/>
    </location>
</feature>
<feature type="chain" id="PRO_5047498698" evidence="1">
    <location>
        <begin position="23"/>
        <end position="258"/>
    </location>
</feature>
<evidence type="ECO:0000256" key="1">
    <source>
        <dbReference type="SAM" id="SignalP"/>
    </source>
</evidence>
<evidence type="ECO:0000313" key="2">
    <source>
        <dbReference type="EMBL" id="MFB9104372.1"/>
    </source>
</evidence>
<dbReference type="RefSeq" id="WP_290271174.1">
    <property type="nucleotide sequence ID" value="NZ_JAUFQP010000010.1"/>
</dbReference>
<accession>A0ABV5GXL9</accession>
<dbReference type="Proteomes" id="UP001589590">
    <property type="component" value="Unassembled WGS sequence"/>
</dbReference>
<protein>
    <submittedName>
        <fullName evidence="2">DUF4625 domain-containing protein</fullName>
    </submittedName>
</protein>
<proteinExistence type="predicted"/>
<reference evidence="2 3" key="1">
    <citation type="submission" date="2024-09" db="EMBL/GenBank/DDBJ databases">
        <authorList>
            <person name="Sun Q."/>
            <person name="Mori K."/>
        </authorList>
    </citation>
    <scope>NUCLEOTIDE SEQUENCE [LARGE SCALE GENOMIC DNA]</scope>
    <source>
        <strain evidence="2 3">CECT 8300</strain>
    </source>
</reference>
<comment type="caution">
    <text evidence="2">The sequence shown here is derived from an EMBL/GenBank/DDBJ whole genome shotgun (WGS) entry which is preliminary data.</text>
</comment>